<dbReference type="OrthoDB" id="5412288at2759"/>
<dbReference type="GO" id="GO:0031416">
    <property type="term" value="C:NatB complex"/>
    <property type="evidence" value="ECO:0007669"/>
    <property type="project" value="TreeGrafter"/>
</dbReference>
<feature type="region of interest" description="Disordered" evidence="1">
    <location>
        <begin position="256"/>
        <end position="299"/>
    </location>
</feature>
<protein>
    <recommendedName>
        <fullName evidence="2">Rrn9 domain-containing protein</fullName>
    </recommendedName>
</protein>
<dbReference type="PANTHER" id="PTHR45910">
    <property type="entry name" value="N-ALPHA-ACETYLTRANSFERASE 20"/>
    <property type="match status" value="1"/>
</dbReference>
<dbReference type="InterPro" id="IPR051646">
    <property type="entry name" value="NatB_acetyltransferase_subunit"/>
</dbReference>
<dbReference type="Pfam" id="PF10680">
    <property type="entry name" value="RRN9"/>
    <property type="match status" value="1"/>
</dbReference>
<dbReference type="AlphaFoldDB" id="A0A384J5F3"/>
<evidence type="ECO:0000313" key="3">
    <source>
        <dbReference type="EMBL" id="ATZ45750.1"/>
    </source>
</evidence>
<feature type="compositionally biased region" description="Acidic residues" evidence="1">
    <location>
        <begin position="557"/>
        <end position="567"/>
    </location>
</feature>
<feature type="region of interest" description="Disordered" evidence="1">
    <location>
        <begin position="64"/>
        <end position="93"/>
    </location>
</feature>
<dbReference type="EMBL" id="CP009805">
    <property type="protein sequence ID" value="ATZ45750.1"/>
    <property type="molecule type" value="Genomic_DNA"/>
</dbReference>
<sequence>MSSPTNSTFTNSSPPRENRWHGPASTWQQITEEERGLAASLDELRNRDLSLHLYNAFALKKRAKDSNAELTVHGEDEDQDDSNGFAPPKKWTAWPIEASVVPREGEQIGPDDNDEVFTLRRKEATKLSRDLEDELIGVTLKYSRERFLQRETAEDHERQVENSVTEEMNIDEPQQEQLEDPEIGEDDIGKSSEPPLSTTLLRPEISADDERSRELLRPSIRHTLSRLDDVLMALHHARKTCRQYAAQAEFDTDVESRSRATSIAGDAPDKDSPVKKPVGRPRRLQSMDPATIPLFTSNQNGLDDPELWRVKKTHRGRPKKVYERLEGETQHEYLTRIARIQKKPLPIFAPPIEPSTPKQERTPASVSPQKSPRKLSEKTRKQMLGLRDWSEVIGSAALVGFSPNVIARATQRCADLFGENMIMRTMVEGPAVGGKDDKVTEFYPGMIPDLDESEESGASFDEDEDELSDSASDTETADSKGHPPTKRNVSRIDSDEEMDGAVHTDRFLKPLKGKREWRGVDKEKRKRTKSGVEMGDREQISDDDEEEDEASGSYSESDLEVQDEVEGGDSGSEH</sequence>
<reference evidence="3 4" key="3">
    <citation type="journal article" date="2017" name="Mol. Plant Pathol.">
        <title>A gapless genome sequence of the fungus Botrytis cinerea.</title>
        <authorList>
            <person name="Van Kan J.A."/>
            <person name="Stassen J.H."/>
            <person name="Mosbach A."/>
            <person name="Van Der Lee T.A."/>
            <person name="Faino L."/>
            <person name="Farmer A.D."/>
            <person name="Papasotiriou D.G."/>
            <person name="Zhou S."/>
            <person name="Seidl M.F."/>
            <person name="Cottam E."/>
            <person name="Edel D."/>
            <person name="Hahn M."/>
            <person name="Schwartz D.C."/>
            <person name="Dietrich R.A."/>
            <person name="Widdison S."/>
            <person name="Scalliet G."/>
        </authorList>
    </citation>
    <scope>NUCLEOTIDE SEQUENCE [LARGE SCALE GENOMIC DNA]</scope>
    <source>
        <strain evidence="3 4">B05.10</strain>
    </source>
</reference>
<feature type="compositionally biased region" description="Acidic residues" evidence="1">
    <location>
        <begin position="541"/>
        <end position="550"/>
    </location>
</feature>
<proteinExistence type="predicted"/>
<dbReference type="GeneID" id="36393813"/>
<feature type="compositionally biased region" description="Basic and acidic residues" evidence="1">
    <location>
        <begin position="500"/>
        <end position="523"/>
    </location>
</feature>
<reference evidence="3 4" key="2">
    <citation type="journal article" date="2012" name="Eukaryot. Cell">
        <title>Genome update of Botrytis cinerea strains B05.10 and T4.</title>
        <authorList>
            <person name="Staats M."/>
            <person name="van Kan J.A."/>
        </authorList>
    </citation>
    <scope>NUCLEOTIDE SEQUENCE [LARGE SCALE GENOMIC DNA]</scope>
    <source>
        <strain evidence="3 4">B05.10</strain>
    </source>
</reference>
<dbReference type="InterPro" id="IPR019622">
    <property type="entry name" value="Rrn9_dom"/>
</dbReference>
<feature type="region of interest" description="Disordered" evidence="1">
    <location>
        <begin position="151"/>
        <end position="212"/>
    </location>
</feature>
<dbReference type="KEGG" id="bfu:BCIN_01g04740"/>
<keyword evidence="4" id="KW-1185">Reference proteome</keyword>
<feature type="region of interest" description="Disordered" evidence="1">
    <location>
        <begin position="347"/>
        <end position="380"/>
    </location>
</feature>
<reference evidence="3 4" key="1">
    <citation type="journal article" date="2011" name="PLoS Genet.">
        <title>Genomic analysis of the necrotrophic fungal pathogens Sclerotinia sclerotiorum and Botrytis cinerea.</title>
        <authorList>
            <person name="Amselem J."/>
            <person name="Cuomo C.A."/>
            <person name="van Kan J.A."/>
            <person name="Viaud M."/>
            <person name="Benito E.P."/>
            <person name="Couloux A."/>
            <person name="Coutinho P.M."/>
            <person name="de Vries R.P."/>
            <person name="Dyer P.S."/>
            <person name="Fillinger S."/>
            <person name="Fournier E."/>
            <person name="Gout L."/>
            <person name="Hahn M."/>
            <person name="Kohn L."/>
            <person name="Lapalu N."/>
            <person name="Plummer K.M."/>
            <person name="Pradier J.M."/>
            <person name="Quevillon E."/>
            <person name="Sharon A."/>
            <person name="Simon A."/>
            <person name="ten Have A."/>
            <person name="Tudzynski B."/>
            <person name="Tudzynski P."/>
            <person name="Wincker P."/>
            <person name="Andrew M."/>
            <person name="Anthouard V."/>
            <person name="Beever R.E."/>
            <person name="Beffa R."/>
            <person name="Benoit I."/>
            <person name="Bouzid O."/>
            <person name="Brault B."/>
            <person name="Chen Z."/>
            <person name="Choquer M."/>
            <person name="Collemare J."/>
            <person name="Cotton P."/>
            <person name="Danchin E.G."/>
            <person name="Da Silva C."/>
            <person name="Gautier A."/>
            <person name="Giraud C."/>
            <person name="Giraud T."/>
            <person name="Gonzalez C."/>
            <person name="Grossetete S."/>
            <person name="Guldener U."/>
            <person name="Henrissat B."/>
            <person name="Howlett B.J."/>
            <person name="Kodira C."/>
            <person name="Kretschmer M."/>
            <person name="Lappartient A."/>
            <person name="Leroch M."/>
            <person name="Levis C."/>
            <person name="Mauceli E."/>
            <person name="Neuveglise C."/>
            <person name="Oeser B."/>
            <person name="Pearson M."/>
            <person name="Poulain J."/>
            <person name="Poussereau N."/>
            <person name="Quesneville H."/>
            <person name="Rascle C."/>
            <person name="Schumacher J."/>
            <person name="Segurens B."/>
            <person name="Sexton A."/>
            <person name="Silva E."/>
            <person name="Sirven C."/>
            <person name="Soanes D.M."/>
            <person name="Talbot N.J."/>
            <person name="Templeton M."/>
            <person name="Yandava C."/>
            <person name="Yarden O."/>
            <person name="Zeng Q."/>
            <person name="Rollins J.A."/>
            <person name="Lebrun M.H."/>
            <person name="Dickman M."/>
        </authorList>
    </citation>
    <scope>NUCLEOTIDE SEQUENCE [LARGE SCALE GENOMIC DNA]</scope>
    <source>
        <strain evidence="3 4">B05.10</strain>
    </source>
</reference>
<feature type="compositionally biased region" description="Acidic residues" evidence="1">
    <location>
        <begin position="168"/>
        <end position="186"/>
    </location>
</feature>
<evidence type="ECO:0000313" key="4">
    <source>
        <dbReference type="Proteomes" id="UP000001798"/>
    </source>
</evidence>
<name>A0A384J5F3_BOTFB</name>
<dbReference type="PANTHER" id="PTHR45910:SF2">
    <property type="entry name" value="RRN9 DOMAIN-CONTAINING PROTEIN"/>
    <property type="match status" value="1"/>
</dbReference>
<feature type="compositionally biased region" description="Low complexity" evidence="1">
    <location>
        <begin position="1"/>
        <end position="15"/>
    </location>
</feature>
<feature type="domain" description="Rrn9" evidence="2">
    <location>
        <begin position="41"/>
        <end position="108"/>
    </location>
</feature>
<dbReference type="GO" id="GO:0004596">
    <property type="term" value="F:protein-N-terminal amino-acid acetyltransferase activity"/>
    <property type="evidence" value="ECO:0007669"/>
    <property type="project" value="TreeGrafter"/>
</dbReference>
<accession>A0A384J5F3</accession>
<dbReference type="Proteomes" id="UP000001798">
    <property type="component" value="Chromosome 1"/>
</dbReference>
<feature type="compositionally biased region" description="Acidic residues" evidence="1">
    <location>
        <begin position="449"/>
        <end position="468"/>
    </location>
</feature>
<gene>
    <name evidence="3" type="ORF">BCIN_01g04740</name>
</gene>
<evidence type="ECO:0000256" key="1">
    <source>
        <dbReference type="SAM" id="MobiDB-lite"/>
    </source>
</evidence>
<dbReference type="VEuPathDB" id="FungiDB:Bcin01g04740"/>
<feature type="region of interest" description="Disordered" evidence="1">
    <location>
        <begin position="431"/>
        <end position="574"/>
    </location>
</feature>
<dbReference type="RefSeq" id="XP_024546260.1">
    <property type="nucleotide sequence ID" value="XM_024690491.1"/>
</dbReference>
<organism evidence="3 4">
    <name type="scientific">Botryotinia fuckeliana (strain B05.10)</name>
    <name type="common">Noble rot fungus</name>
    <name type="synonym">Botrytis cinerea</name>
    <dbReference type="NCBI Taxonomy" id="332648"/>
    <lineage>
        <taxon>Eukaryota</taxon>
        <taxon>Fungi</taxon>
        <taxon>Dikarya</taxon>
        <taxon>Ascomycota</taxon>
        <taxon>Pezizomycotina</taxon>
        <taxon>Leotiomycetes</taxon>
        <taxon>Helotiales</taxon>
        <taxon>Sclerotiniaceae</taxon>
        <taxon>Botrytis</taxon>
    </lineage>
</organism>
<evidence type="ECO:0000259" key="2">
    <source>
        <dbReference type="Pfam" id="PF10680"/>
    </source>
</evidence>
<feature type="compositionally biased region" description="Basic and acidic residues" evidence="1">
    <location>
        <begin position="151"/>
        <end position="160"/>
    </location>
</feature>
<feature type="region of interest" description="Disordered" evidence="1">
    <location>
        <begin position="1"/>
        <end position="28"/>
    </location>
</feature>